<dbReference type="PANTHER" id="PTHR33678">
    <property type="entry name" value="BLL1576 PROTEIN"/>
    <property type="match status" value="1"/>
</dbReference>
<dbReference type="NCBIfam" id="NF033517">
    <property type="entry name" value="transpos_IS66"/>
    <property type="match status" value="1"/>
</dbReference>
<dbReference type="Proteomes" id="UP001156870">
    <property type="component" value="Unassembled WGS sequence"/>
</dbReference>
<protein>
    <recommendedName>
        <fullName evidence="5">IS66 family transposase</fullName>
    </recommendedName>
</protein>
<dbReference type="AlphaFoldDB" id="A0AA37T0T9"/>
<evidence type="ECO:0000313" key="4">
    <source>
        <dbReference type="Proteomes" id="UP001156870"/>
    </source>
</evidence>
<keyword evidence="4" id="KW-1185">Reference proteome</keyword>
<dbReference type="Pfam" id="PF03050">
    <property type="entry name" value="DDE_Tnp_IS66"/>
    <property type="match status" value="1"/>
</dbReference>
<evidence type="ECO:0000259" key="2">
    <source>
        <dbReference type="Pfam" id="PF13817"/>
    </source>
</evidence>
<evidence type="ECO:0008006" key="5">
    <source>
        <dbReference type="Google" id="ProtNLM"/>
    </source>
</evidence>
<feature type="domain" description="Transposase IS66 central" evidence="1">
    <location>
        <begin position="1"/>
        <end position="233"/>
    </location>
</feature>
<evidence type="ECO:0000259" key="1">
    <source>
        <dbReference type="Pfam" id="PF03050"/>
    </source>
</evidence>
<gene>
    <name evidence="3" type="ORF">GCM10007877_04790</name>
</gene>
<accession>A0AA37T0T9</accession>
<comment type="caution">
    <text evidence="3">The sequence shown here is derived from an EMBL/GenBank/DDBJ whole genome shotgun (WGS) entry which is preliminary data.</text>
</comment>
<dbReference type="InterPro" id="IPR004291">
    <property type="entry name" value="Transposase_IS66_central"/>
</dbReference>
<dbReference type="InterPro" id="IPR039552">
    <property type="entry name" value="IS66_C"/>
</dbReference>
<proteinExistence type="predicted"/>
<dbReference type="InterPro" id="IPR052344">
    <property type="entry name" value="Transposase-related"/>
</dbReference>
<dbReference type="Pfam" id="PF13817">
    <property type="entry name" value="DDE_Tnp_IS66_C"/>
    <property type="match status" value="1"/>
</dbReference>
<organism evidence="3 4">
    <name type="scientific">Marinibactrum halimedae</name>
    <dbReference type="NCBI Taxonomy" id="1444977"/>
    <lineage>
        <taxon>Bacteria</taxon>
        <taxon>Pseudomonadati</taxon>
        <taxon>Pseudomonadota</taxon>
        <taxon>Gammaproteobacteria</taxon>
        <taxon>Cellvibrionales</taxon>
        <taxon>Cellvibrionaceae</taxon>
        <taxon>Marinibactrum</taxon>
    </lineage>
</organism>
<reference evidence="3 4" key="1">
    <citation type="journal article" date="2014" name="Int. J. Syst. Evol. Microbiol.">
        <title>Complete genome sequence of Corynebacterium casei LMG S-19264T (=DSM 44701T), isolated from a smear-ripened cheese.</title>
        <authorList>
            <consortium name="US DOE Joint Genome Institute (JGI-PGF)"/>
            <person name="Walter F."/>
            <person name="Albersmeier A."/>
            <person name="Kalinowski J."/>
            <person name="Ruckert C."/>
        </authorList>
    </citation>
    <scope>NUCLEOTIDE SEQUENCE [LARGE SCALE GENOMIC DNA]</scope>
    <source>
        <strain evidence="3 4">NBRC 110095</strain>
    </source>
</reference>
<name>A0AA37T0T9_9GAMM</name>
<evidence type="ECO:0000313" key="3">
    <source>
        <dbReference type="EMBL" id="GLS24765.1"/>
    </source>
</evidence>
<dbReference type="PANTHER" id="PTHR33678:SF1">
    <property type="entry name" value="BLL1576 PROTEIN"/>
    <property type="match status" value="1"/>
</dbReference>
<feature type="domain" description="Transposase IS66 C-terminal" evidence="2">
    <location>
        <begin position="240"/>
        <end position="278"/>
    </location>
</feature>
<dbReference type="EMBL" id="BSPD01000017">
    <property type="protein sequence ID" value="GLS24765.1"/>
    <property type="molecule type" value="Genomic_DNA"/>
</dbReference>
<sequence length="282" mass="32301">MQPLINLLIEHLHKQPLLHMDETTLQVLDEPGKNAQSKSYMWVMNHTGSHSASVFHYADHRGQQVPLELLSSDNHAIMVDGYEGYQKACYDYGITRLGCWAHARRKFKEAQALQKKGKTGKSDQALAYIQKLYAIEKKIKEEPPDQRHIFRQKEAKPIVAKLKEWLDKSLQTVAPKTKLGVALVYLNNQWDRLIGYLEDGRYPIDNNAAERAIRPFTIGRKNWMFSKSQAGAKASANLYSLIETAKANGLNPYEYLQNIFKELPNVNDVEQVEALLPWNIKV</sequence>